<accession>A0A382AB37</accession>
<dbReference type="Pfam" id="PF00534">
    <property type="entry name" value="Glycos_transf_1"/>
    <property type="match status" value="1"/>
</dbReference>
<dbReference type="PANTHER" id="PTHR12526:SF630">
    <property type="entry name" value="GLYCOSYLTRANSFERASE"/>
    <property type="match status" value="1"/>
</dbReference>
<gene>
    <name evidence="2" type="ORF">METZ01_LOCUS151624</name>
</gene>
<dbReference type="SUPFAM" id="SSF53756">
    <property type="entry name" value="UDP-Glycosyltransferase/glycogen phosphorylase"/>
    <property type="match status" value="1"/>
</dbReference>
<name>A0A382AB37_9ZZZZ</name>
<evidence type="ECO:0000259" key="1">
    <source>
        <dbReference type="Pfam" id="PF00534"/>
    </source>
</evidence>
<dbReference type="Gene3D" id="3.40.50.2000">
    <property type="entry name" value="Glycogen Phosphorylase B"/>
    <property type="match status" value="2"/>
</dbReference>
<proteinExistence type="predicted"/>
<sequence length="287" mass="31761">MSKNQHATPLRVAMVTPHLPPTQAANALLPVVIASALDSVEIQARFITHPPAEVSEVCYVSQRGRGLWARTPMGGVTAAIRIALLAATQIAASDVVHLHGNGLLVEVANWLAVRFGRPRVITLYGTDIWHHDPVRHRQFGQVVRQAATRVFYSQGLLDFARDQLDLAIDPSEVIHAPVAPTFHEPGVDERRTLRAQLGLHASLVLLTVKRLHPVAGYEDLLRAMPAICVRYPDVQLLIVGEGESRFALEMLTRELRLSDHVQFLGSIPNGELWRYYASADLFVLPSR</sequence>
<protein>
    <recommendedName>
        <fullName evidence="1">Glycosyl transferase family 1 domain-containing protein</fullName>
    </recommendedName>
</protein>
<dbReference type="AlphaFoldDB" id="A0A382AB37"/>
<dbReference type="PANTHER" id="PTHR12526">
    <property type="entry name" value="GLYCOSYLTRANSFERASE"/>
    <property type="match status" value="1"/>
</dbReference>
<dbReference type="CDD" id="cd03801">
    <property type="entry name" value="GT4_PimA-like"/>
    <property type="match status" value="1"/>
</dbReference>
<feature type="non-terminal residue" evidence="2">
    <location>
        <position position="287"/>
    </location>
</feature>
<organism evidence="2">
    <name type="scientific">marine metagenome</name>
    <dbReference type="NCBI Taxonomy" id="408172"/>
    <lineage>
        <taxon>unclassified sequences</taxon>
        <taxon>metagenomes</taxon>
        <taxon>ecological metagenomes</taxon>
    </lineage>
</organism>
<reference evidence="2" key="1">
    <citation type="submission" date="2018-05" db="EMBL/GenBank/DDBJ databases">
        <authorList>
            <person name="Lanie J.A."/>
            <person name="Ng W.-L."/>
            <person name="Kazmierczak K.M."/>
            <person name="Andrzejewski T.M."/>
            <person name="Davidsen T.M."/>
            <person name="Wayne K.J."/>
            <person name="Tettelin H."/>
            <person name="Glass J.I."/>
            <person name="Rusch D."/>
            <person name="Podicherti R."/>
            <person name="Tsui H.-C.T."/>
            <person name="Winkler M.E."/>
        </authorList>
    </citation>
    <scope>NUCLEOTIDE SEQUENCE</scope>
</reference>
<dbReference type="EMBL" id="UINC01024671">
    <property type="protein sequence ID" value="SVA98770.1"/>
    <property type="molecule type" value="Genomic_DNA"/>
</dbReference>
<evidence type="ECO:0000313" key="2">
    <source>
        <dbReference type="EMBL" id="SVA98770.1"/>
    </source>
</evidence>
<feature type="domain" description="Glycosyl transferase family 1" evidence="1">
    <location>
        <begin position="191"/>
        <end position="287"/>
    </location>
</feature>
<dbReference type="GO" id="GO:0016757">
    <property type="term" value="F:glycosyltransferase activity"/>
    <property type="evidence" value="ECO:0007669"/>
    <property type="project" value="InterPro"/>
</dbReference>
<dbReference type="InterPro" id="IPR001296">
    <property type="entry name" value="Glyco_trans_1"/>
</dbReference>